<dbReference type="PANTHER" id="PTHR11267:SF190">
    <property type="entry name" value="T-BOX TRANSCRIPTION FACTOR TBX20"/>
    <property type="match status" value="1"/>
</dbReference>
<evidence type="ECO:0000256" key="1">
    <source>
        <dbReference type="ARBA" id="ARBA00004123"/>
    </source>
</evidence>
<organism evidence="9 10">
    <name type="scientific">Homarus americanus</name>
    <name type="common">American lobster</name>
    <dbReference type="NCBI Taxonomy" id="6706"/>
    <lineage>
        <taxon>Eukaryota</taxon>
        <taxon>Metazoa</taxon>
        <taxon>Ecdysozoa</taxon>
        <taxon>Arthropoda</taxon>
        <taxon>Crustacea</taxon>
        <taxon>Multicrustacea</taxon>
        <taxon>Malacostraca</taxon>
        <taxon>Eumalacostraca</taxon>
        <taxon>Eucarida</taxon>
        <taxon>Decapoda</taxon>
        <taxon>Pleocyemata</taxon>
        <taxon>Astacidea</taxon>
        <taxon>Nephropoidea</taxon>
        <taxon>Nephropidae</taxon>
        <taxon>Homarus</taxon>
    </lineage>
</organism>
<dbReference type="InterPro" id="IPR018186">
    <property type="entry name" value="TF_T-box_CS"/>
</dbReference>
<dbReference type="InterPro" id="IPR001699">
    <property type="entry name" value="TF_T-box"/>
</dbReference>
<feature type="domain" description="T-box" evidence="8">
    <location>
        <begin position="17"/>
        <end position="118"/>
    </location>
</feature>
<evidence type="ECO:0000256" key="3">
    <source>
        <dbReference type="ARBA" id="ARBA00023125"/>
    </source>
</evidence>
<dbReference type="GO" id="GO:0005634">
    <property type="term" value="C:nucleus"/>
    <property type="evidence" value="ECO:0007669"/>
    <property type="project" value="UniProtKB-SubCell"/>
</dbReference>
<gene>
    <name evidence="9" type="primary">TBX20-L</name>
    <name evidence="9" type="ORF">Hamer_G008147</name>
</gene>
<sequence>MKTKGNCPELESNDCHLETKELWEKFFELGTEMIITKTGRRMFPTVRASFMGLKSEHRYAVLLNIVPVDNKRYRYAYHRSSWLVAGKADPPPPYRLYAHPDCPYSGDQLKKQIVSFEKEPKNHGDDCYFCSVKIEGYNAKKQKKQGIIYPKIPSAMRPVPHGPEVPGPIPPDVLQSVSSESDHDSSSGK</sequence>
<dbReference type="GO" id="GO:0001708">
    <property type="term" value="P:cell fate specification"/>
    <property type="evidence" value="ECO:0007669"/>
    <property type="project" value="TreeGrafter"/>
</dbReference>
<evidence type="ECO:0000256" key="6">
    <source>
        <dbReference type="PROSITE-ProRule" id="PRU00201"/>
    </source>
</evidence>
<keyword evidence="5 6" id="KW-0539">Nucleus</keyword>
<dbReference type="GO" id="GO:0045893">
    <property type="term" value="P:positive regulation of DNA-templated transcription"/>
    <property type="evidence" value="ECO:0007669"/>
    <property type="project" value="InterPro"/>
</dbReference>
<comment type="caution">
    <text evidence="6">Lacks conserved residue(s) required for the propagation of feature annotation.</text>
</comment>
<dbReference type="PROSITE" id="PS50252">
    <property type="entry name" value="TBOX_3"/>
    <property type="match status" value="1"/>
</dbReference>
<proteinExistence type="predicted"/>
<dbReference type="SMART" id="SM00425">
    <property type="entry name" value="TBOX"/>
    <property type="match status" value="1"/>
</dbReference>
<evidence type="ECO:0000313" key="10">
    <source>
        <dbReference type="Proteomes" id="UP000747542"/>
    </source>
</evidence>
<protein>
    <submittedName>
        <fullName evidence="9">T-box transcription factor TBX20-like</fullName>
    </submittedName>
</protein>
<dbReference type="Proteomes" id="UP000747542">
    <property type="component" value="Unassembled WGS sequence"/>
</dbReference>
<evidence type="ECO:0000256" key="7">
    <source>
        <dbReference type="SAM" id="MobiDB-lite"/>
    </source>
</evidence>
<dbReference type="PROSITE" id="PS01283">
    <property type="entry name" value="TBOX_1"/>
    <property type="match status" value="1"/>
</dbReference>
<dbReference type="PRINTS" id="PR00937">
    <property type="entry name" value="TBOX"/>
</dbReference>
<dbReference type="GO" id="GO:0000981">
    <property type="term" value="F:DNA-binding transcription factor activity, RNA polymerase II-specific"/>
    <property type="evidence" value="ECO:0007669"/>
    <property type="project" value="TreeGrafter"/>
</dbReference>
<dbReference type="EMBL" id="JAHLQT010001931">
    <property type="protein sequence ID" value="KAG7177516.1"/>
    <property type="molecule type" value="Genomic_DNA"/>
</dbReference>
<keyword evidence="3 6" id="KW-0238">DNA-binding</keyword>
<feature type="region of interest" description="Disordered" evidence="7">
    <location>
        <begin position="153"/>
        <end position="189"/>
    </location>
</feature>
<comment type="caution">
    <text evidence="9">The sequence shown here is derived from an EMBL/GenBank/DDBJ whole genome shotgun (WGS) entry which is preliminary data.</text>
</comment>
<dbReference type="InterPro" id="IPR046360">
    <property type="entry name" value="T-box_DNA-bd"/>
</dbReference>
<dbReference type="SUPFAM" id="SSF49417">
    <property type="entry name" value="p53-like transcription factors"/>
    <property type="match status" value="1"/>
</dbReference>
<dbReference type="GO" id="GO:0000978">
    <property type="term" value="F:RNA polymerase II cis-regulatory region sequence-specific DNA binding"/>
    <property type="evidence" value="ECO:0007669"/>
    <property type="project" value="InterPro"/>
</dbReference>
<dbReference type="InterPro" id="IPR008967">
    <property type="entry name" value="p53-like_TF_DNA-bd_sf"/>
</dbReference>
<keyword evidence="2" id="KW-0805">Transcription regulation</keyword>
<keyword evidence="10" id="KW-1185">Reference proteome</keyword>
<keyword evidence="4" id="KW-0804">Transcription</keyword>
<name>A0A8J5NBB7_HOMAM</name>
<dbReference type="InterPro" id="IPR036960">
    <property type="entry name" value="T-box_sf"/>
</dbReference>
<feature type="compositionally biased region" description="Basic and acidic residues" evidence="7">
    <location>
        <begin position="180"/>
        <end position="189"/>
    </location>
</feature>
<accession>A0A8J5NBB7</accession>
<dbReference type="PANTHER" id="PTHR11267">
    <property type="entry name" value="T-BOX PROTEIN-RELATED"/>
    <property type="match status" value="1"/>
</dbReference>
<evidence type="ECO:0000256" key="4">
    <source>
        <dbReference type="ARBA" id="ARBA00023163"/>
    </source>
</evidence>
<dbReference type="AlphaFoldDB" id="A0A8J5NBB7"/>
<comment type="subcellular location">
    <subcellularLocation>
        <location evidence="1 6">Nucleus</location>
    </subcellularLocation>
</comment>
<evidence type="ECO:0000313" key="9">
    <source>
        <dbReference type="EMBL" id="KAG7177516.1"/>
    </source>
</evidence>
<dbReference type="GO" id="GO:0000785">
    <property type="term" value="C:chromatin"/>
    <property type="evidence" value="ECO:0007669"/>
    <property type="project" value="TreeGrafter"/>
</dbReference>
<reference evidence="9" key="1">
    <citation type="journal article" date="2021" name="Sci. Adv.">
        <title>The American lobster genome reveals insights on longevity, neural, and immune adaptations.</title>
        <authorList>
            <person name="Polinski J.M."/>
            <person name="Zimin A.V."/>
            <person name="Clark K.F."/>
            <person name="Kohn A.B."/>
            <person name="Sadowski N."/>
            <person name="Timp W."/>
            <person name="Ptitsyn A."/>
            <person name="Khanna P."/>
            <person name="Romanova D.Y."/>
            <person name="Williams P."/>
            <person name="Greenwood S.J."/>
            <person name="Moroz L.L."/>
            <person name="Walt D.R."/>
            <person name="Bodnar A.G."/>
        </authorList>
    </citation>
    <scope>NUCLEOTIDE SEQUENCE</scope>
    <source>
        <strain evidence="9">GMGI-L3</strain>
    </source>
</reference>
<evidence type="ECO:0000256" key="2">
    <source>
        <dbReference type="ARBA" id="ARBA00023015"/>
    </source>
</evidence>
<feature type="compositionally biased region" description="Pro residues" evidence="7">
    <location>
        <begin position="160"/>
        <end position="171"/>
    </location>
</feature>
<dbReference type="GO" id="GO:0007507">
    <property type="term" value="P:heart development"/>
    <property type="evidence" value="ECO:0007669"/>
    <property type="project" value="TreeGrafter"/>
</dbReference>
<dbReference type="Pfam" id="PF00907">
    <property type="entry name" value="T-box"/>
    <property type="match status" value="1"/>
</dbReference>
<evidence type="ECO:0000256" key="5">
    <source>
        <dbReference type="ARBA" id="ARBA00023242"/>
    </source>
</evidence>
<dbReference type="Gene3D" id="2.60.40.820">
    <property type="entry name" value="Transcription factor, T-box"/>
    <property type="match status" value="1"/>
</dbReference>
<evidence type="ECO:0000259" key="8">
    <source>
        <dbReference type="PROSITE" id="PS50252"/>
    </source>
</evidence>